<comment type="caution">
    <text evidence="1">The sequence shown here is derived from an EMBL/GenBank/DDBJ whole genome shotgun (WGS) entry which is preliminary data.</text>
</comment>
<reference evidence="1" key="1">
    <citation type="submission" date="2020-07" db="EMBL/GenBank/DDBJ databases">
        <title>The High-quality genome of the commercially important snow crab, Chionoecetes opilio.</title>
        <authorList>
            <person name="Jeong J.-H."/>
            <person name="Ryu S."/>
        </authorList>
    </citation>
    <scope>NUCLEOTIDE SEQUENCE</scope>
    <source>
        <strain evidence="1">MADBK_172401_WGS</strain>
        <tissue evidence="1">Digestive gland</tissue>
    </source>
</reference>
<sequence length="382" mass="43761">MSRALTSRLLALQRRHVPHRDYTTKPTDQPWFGYHCRVAAEAKYSAWLRFKRNPTRHNKDLHRAACRRMVVSSKWAIKKWEEDLRRKLRGPGVGNKTWWSLVKEKQGISRQDSIPPLTKQDGTAAVNFAPEKTQAMVVSRSPPAAGPAVEGRLRFGGVPLPLQEAVKVLGVEVDRELRFDGHIKHIAKKASHRVSALRRVARFLDRGGKLLLYKAQIRPYLGVTPPSPGCRAQLRPTRRLDSIQRRALRLVDAADPQTPRPTSPVRAGEVLSTHWNTARMSRRLWYSTRHRCRECHTWLGYDSLRESPRGARERCLPVVMQWRCRVPVPASTNPTFVGRVSRMWNIFTAAVPHIQEMNTQSVKLAANRWRLLKPTPLSLVIL</sequence>
<gene>
    <name evidence="1" type="ORF">GWK47_003177</name>
</gene>
<keyword evidence="2" id="KW-1185">Reference proteome</keyword>
<evidence type="ECO:0000313" key="2">
    <source>
        <dbReference type="Proteomes" id="UP000770661"/>
    </source>
</evidence>
<accession>A0A8J8WA52</accession>
<name>A0A8J8WA52_CHIOP</name>
<dbReference type="OrthoDB" id="6364030at2759"/>
<dbReference type="Proteomes" id="UP000770661">
    <property type="component" value="Unassembled WGS sequence"/>
</dbReference>
<dbReference type="AlphaFoldDB" id="A0A8J8WA52"/>
<dbReference type="EMBL" id="JACEEZ010026216">
    <property type="protein sequence ID" value="KAG0694001.1"/>
    <property type="molecule type" value="Genomic_DNA"/>
</dbReference>
<protein>
    <submittedName>
        <fullName evidence="1">Uncharacterized protein</fullName>
    </submittedName>
</protein>
<proteinExistence type="predicted"/>
<organism evidence="1 2">
    <name type="scientific">Chionoecetes opilio</name>
    <name type="common">Atlantic snow crab</name>
    <name type="synonym">Cancer opilio</name>
    <dbReference type="NCBI Taxonomy" id="41210"/>
    <lineage>
        <taxon>Eukaryota</taxon>
        <taxon>Metazoa</taxon>
        <taxon>Ecdysozoa</taxon>
        <taxon>Arthropoda</taxon>
        <taxon>Crustacea</taxon>
        <taxon>Multicrustacea</taxon>
        <taxon>Malacostraca</taxon>
        <taxon>Eumalacostraca</taxon>
        <taxon>Eucarida</taxon>
        <taxon>Decapoda</taxon>
        <taxon>Pleocyemata</taxon>
        <taxon>Brachyura</taxon>
        <taxon>Eubrachyura</taxon>
        <taxon>Majoidea</taxon>
        <taxon>Majidae</taxon>
        <taxon>Chionoecetes</taxon>
    </lineage>
</organism>
<evidence type="ECO:0000313" key="1">
    <source>
        <dbReference type="EMBL" id="KAG0694001.1"/>
    </source>
</evidence>